<dbReference type="InterPro" id="IPR049328">
    <property type="entry name" value="TM_ErbB1"/>
</dbReference>
<feature type="compositionally biased region" description="Low complexity" evidence="8">
    <location>
        <begin position="131"/>
        <end position="178"/>
    </location>
</feature>
<evidence type="ECO:0000256" key="7">
    <source>
        <dbReference type="ARBA" id="ARBA00023136"/>
    </source>
</evidence>
<evidence type="ECO:0000256" key="9">
    <source>
        <dbReference type="SAM" id="Phobius"/>
    </source>
</evidence>
<dbReference type="AlphaFoldDB" id="A0A0G4NY95"/>
<dbReference type="STRING" id="1429867.A0A0G4NY95"/>
<feature type="region of interest" description="Disordered" evidence="8">
    <location>
        <begin position="131"/>
        <end position="180"/>
    </location>
</feature>
<evidence type="ECO:0000256" key="3">
    <source>
        <dbReference type="ARBA" id="ARBA00022692"/>
    </source>
</evidence>
<feature type="transmembrane region" description="Helical" evidence="9">
    <location>
        <begin position="183"/>
        <end position="204"/>
    </location>
</feature>
<feature type="domain" description="Epidermal growth factor receptor-like transmembrane-juxtamembrane segment" evidence="10">
    <location>
        <begin position="183"/>
        <end position="212"/>
    </location>
</feature>
<keyword evidence="3 9" id="KW-0812">Transmembrane</keyword>
<evidence type="ECO:0000313" key="11">
    <source>
        <dbReference type="EMBL" id="CRL19031.1"/>
    </source>
</evidence>
<evidence type="ECO:0000256" key="2">
    <source>
        <dbReference type="ARBA" id="ARBA00022553"/>
    </source>
</evidence>
<reference evidence="11 12" key="1">
    <citation type="journal article" date="2014" name="Nat. Commun.">
        <title>Multiple recent horizontal transfers of a large genomic region in cheese making fungi.</title>
        <authorList>
            <person name="Cheeseman K."/>
            <person name="Ropars J."/>
            <person name="Renault P."/>
            <person name="Dupont J."/>
            <person name="Gouzy J."/>
            <person name="Branca A."/>
            <person name="Abraham A.L."/>
            <person name="Ceppi M."/>
            <person name="Conseiller E."/>
            <person name="Debuchy R."/>
            <person name="Malagnac F."/>
            <person name="Goarin A."/>
            <person name="Silar P."/>
            <person name="Lacoste S."/>
            <person name="Sallet E."/>
            <person name="Bensimon A."/>
            <person name="Giraud T."/>
            <person name="Brygoo Y."/>
        </authorList>
    </citation>
    <scope>NUCLEOTIDE SEQUENCE [LARGE SCALE GENOMIC DNA]</scope>
    <source>
        <strain evidence="12">FM 013</strain>
    </source>
</reference>
<dbReference type="PANTHER" id="PTHR15549:SF26">
    <property type="entry name" value="AXIAL BUDDING PATTERN PROTEIN 2-RELATED"/>
    <property type="match status" value="1"/>
</dbReference>
<feature type="compositionally biased region" description="Basic and acidic residues" evidence="8">
    <location>
        <begin position="254"/>
        <end position="266"/>
    </location>
</feature>
<keyword evidence="2" id="KW-0597">Phosphoprotein</keyword>
<organism evidence="11 12">
    <name type="scientific">Penicillium camemberti (strain FM 013)</name>
    <dbReference type="NCBI Taxonomy" id="1429867"/>
    <lineage>
        <taxon>Eukaryota</taxon>
        <taxon>Fungi</taxon>
        <taxon>Dikarya</taxon>
        <taxon>Ascomycota</taxon>
        <taxon>Pezizomycotina</taxon>
        <taxon>Eurotiomycetes</taxon>
        <taxon>Eurotiomycetidae</taxon>
        <taxon>Eurotiales</taxon>
        <taxon>Aspergillaceae</taxon>
        <taxon>Penicillium</taxon>
    </lineage>
</organism>
<dbReference type="Pfam" id="PF21314">
    <property type="entry name" value="TM_ErbB1"/>
    <property type="match status" value="1"/>
</dbReference>
<comment type="subcellular location">
    <subcellularLocation>
        <location evidence="1">Membrane</location>
        <topology evidence="1">Single-pass membrane protein</topology>
    </subcellularLocation>
</comment>
<evidence type="ECO:0000256" key="5">
    <source>
        <dbReference type="ARBA" id="ARBA00022840"/>
    </source>
</evidence>
<gene>
    <name evidence="11" type="ORF">PCAMFM013_S002g000901</name>
</gene>
<evidence type="ECO:0000256" key="6">
    <source>
        <dbReference type="ARBA" id="ARBA00022989"/>
    </source>
</evidence>
<dbReference type="GO" id="GO:0016020">
    <property type="term" value="C:membrane"/>
    <property type="evidence" value="ECO:0007669"/>
    <property type="project" value="UniProtKB-SubCell"/>
</dbReference>
<keyword evidence="5" id="KW-0067">ATP-binding</keyword>
<evidence type="ECO:0000313" key="12">
    <source>
        <dbReference type="Proteomes" id="UP000053732"/>
    </source>
</evidence>
<proteinExistence type="predicted"/>
<evidence type="ECO:0000256" key="8">
    <source>
        <dbReference type="SAM" id="MobiDB-lite"/>
    </source>
</evidence>
<sequence length="266" mass="27830">MDEYGPPFGFAIRRNGSCLTGECKTSAGKDPITSQLLFRCCPTDTCSNGNTGMCCPEGGDCREKISNPEHCANETWDLYQNYGGGYFCCEQGLYGFNRTEGGVGCGTKQDLEEESRTSVSLISLAATPTPSSFVISSSSPTSTSSTTSNSSTTSSTSPISSTSPSSSSSPTSSSSSSSNAGPIAGGVVGGVAGLAIILALLWYFMRRRPQKQSPQAQMPVTESSMLQHESLQSPGVLSELDGRGSVAELPSYKDTVHEMPESGKGR</sequence>
<dbReference type="EMBL" id="HG793135">
    <property type="protein sequence ID" value="CRL19031.1"/>
    <property type="molecule type" value="Genomic_DNA"/>
</dbReference>
<evidence type="ECO:0000259" key="10">
    <source>
        <dbReference type="Pfam" id="PF21314"/>
    </source>
</evidence>
<protein>
    <submittedName>
        <fullName evidence="11">Str. FM013</fullName>
    </submittedName>
</protein>
<dbReference type="Proteomes" id="UP000053732">
    <property type="component" value="Unassembled WGS sequence"/>
</dbReference>
<name>A0A0G4NY95_PENC3</name>
<evidence type="ECO:0000256" key="1">
    <source>
        <dbReference type="ARBA" id="ARBA00004167"/>
    </source>
</evidence>
<keyword evidence="7 9" id="KW-0472">Membrane</keyword>
<keyword evidence="6 9" id="KW-1133">Transmembrane helix</keyword>
<dbReference type="GO" id="GO:0071944">
    <property type="term" value="C:cell periphery"/>
    <property type="evidence" value="ECO:0007669"/>
    <property type="project" value="UniProtKB-ARBA"/>
</dbReference>
<feature type="region of interest" description="Disordered" evidence="8">
    <location>
        <begin position="214"/>
        <end position="266"/>
    </location>
</feature>
<dbReference type="PANTHER" id="PTHR15549">
    <property type="entry name" value="PAIRED IMMUNOGLOBULIN-LIKE TYPE 2 RECEPTOR"/>
    <property type="match status" value="1"/>
</dbReference>
<evidence type="ECO:0000256" key="4">
    <source>
        <dbReference type="ARBA" id="ARBA00022741"/>
    </source>
</evidence>
<keyword evidence="12" id="KW-1185">Reference proteome</keyword>
<dbReference type="GO" id="GO:0005524">
    <property type="term" value="F:ATP binding"/>
    <property type="evidence" value="ECO:0007669"/>
    <property type="project" value="UniProtKB-KW"/>
</dbReference>
<accession>A0A0G4NY95</accession>
<keyword evidence="4" id="KW-0547">Nucleotide-binding</keyword>
<dbReference type="InterPro" id="IPR051694">
    <property type="entry name" value="Immunoregulatory_rcpt-like"/>
</dbReference>
<feature type="compositionally biased region" description="Polar residues" evidence="8">
    <location>
        <begin position="214"/>
        <end position="235"/>
    </location>
</feature>